<reference evidence="2 3" key="1">
    <citation type="journal article" date="2019" name="Genome Biol. Evol.">
        <title>Day and night: Metabolic profiles and evolutionary relationships of six axenic non-marine cyanobacteria.</title>
        <authorList>
            <person name="Will S.E."/>
            <person name="Henke P."/>
            <person name="Boedeker C."/>
            <person name="Huang S."/>
            <person name="Brinkmann H."/>
            <person name="Rohde M."/>
            <person name="Jarek M."/>
            <person name="Friedl T."/>
            <person name="Seufert S."/>
            <person name="Schumacher M."/>
            <person name="Overmann J."/>
            <person name="Neumann-Schaal M."/>
            <person name="Petersen J."/>
        </authorList>
    </citation>
    <scope>NUCLEOTIDE SEQUENCE [LARGE SCALE GENOMIC DNA]</scope>
    <source>
        <strain evidence="2 3">SAG 39.79</strain>
    </source>
</reference>
<keyword evidence="3" id="KW-1185">Reference proteome</keyword>
<sequence>MPVKIFSFIFFLFGFFLIWQGFIVLQIFGWLLILLVTYYSSCWISPLFVTEGRQLVKIFQIDQLEGIICSSIRFPYWLDLANSLLFIPEEKVFFPEYKKAFVFELETQKTYWKPMSEVNLDEAKPLKSLHTGSTEQQDGLSIYYASPSSKEGLRIECSTIGFSLPIIGYYFAFPCGNAHGWELAKRFFTWKKQVVRAASGTVLVKLNKIIFNDNELRYYVVGDNSEGAIAWVMGGKFLIIHENRRVFVLGSFNPTTSIPQTTAINP</sequence>
<dbReference type="Proteomes" id="UP000282574">
    <property type="component" value="Unassembled WGS sequence"/>
</dbReference>
<gene>
    <name evidence="2" type="ORF">DSM107010_64690</name>
</gene>
<feature type="transmembrane region" description="Helical" evidence="1">
    <location>
        <begin position="28"/>
        <end position="49"/>
    </location>
</feature>
<proteinExistence type="predicted"/>
<evidence type="ECO:0000313" key="2">
    <source>
        <dbReference type="EMBL" id="RUT01685.1"/>
    </source>
</evidence>
<feature type="transmembrane region" description="Helical" evidence="1">
    <location>
        <begin position="5"/>
        <end position="22"/>
    </location>
</feature>
<dbReference type="RefSeq" id="WP_106169554.1">
    <property type="nucleotide sequence ID" value="NZ_RSCK01000121.1"/>
</dbReference>
<evidence type="ECO:0000313" key="3">
    <source>
        <dbReference type="Proteomes" id="UP000282574"/>
    </source>
</evidence>
<protein>
    <submittedName>
        <fullName evidence="2">Uncharacterized protein</fullName>
    </submittedName>
</protein>
<keyword evidence="1" id="KW-1133">Transmembrane helix</keyword>
<organism evidence="2 3">
    <name type="scientific">Chroococcidiopsis cubana SAG 39.79</name>
    <dbReference type="NCBI Taxonomy" id="388085"/>
    <lineage>
        <taxon>Bacteria</taxon>
        <taxon>Bacillati</taxon>
        <taxon>Cyanobacteriota</taxon>
        <taxon>Cyanophyceae</taxon>
        <taxon>Chroococcidiopsidales</taxon>
        <taxon>Chroococcidiopsidaceae</taxon>
        <taxon>Chroococcidiopsis</taxon>
    </lineage>
</organism>
<evidence type="ECO:0000256" key="1">
    <source>
        <dbReference type="SAM" id="Phobius"/>
    </source>
</evidence>
<dbReference type="EMBL" id="RSCK01000121">
    <property type="protein sequence ID" value="RUT01685.1"/>
    <property type="molecule type" value="Genomic_DNA"/>
</dbReference>
<dbReference type="AlphaFoldDB" id="A0AB37U9G9"/>
<name>A0AB37U9G9_9CYAN</name>
<comment type="caution">
    <text evidence="2">The sequence shown here is derived from an EMBL/GenBank/DDBJ whole genome shotgun (WGS) entry which is preliminary data.</text>
</comment>
<keyword evidence="1" id="KW-0812">Transmembrane</keyword>
<accession>A0AB37U9G9</accession>
<keyword evidence="1" id="KW-0472">Membrane</keyword>